<evidence type="ECO:0000256" key="2">
    <source>
        <dbReference type="SAM" id="SignalP"/>
    </source>
</evidence>
<dbReference type="SUPFAM" id="SSF50494">
    <property type="entry name" value="Trypsin-like serine proteases"/>
    <property type="match status" value="1"/>
</dbReference>
<evidence type="ECO:0000256" key="1">
    <source>
        <dbReference type="ARBA" id="ARBA00024195"/>
    </source>
</evidence>
<feature type="signal peptide" evidence="2">
    <location>
        <begin position="1"/>
        <end position="26"/>
    </location>
</feature>
<feature type="chain" id="PRO_5003327075" evidence="2">
    <location>
        <begin position="27"/>
        <end position="260"/>
    </location>
</feature>
<accession>F5GTM4</accession>
<sequence>MYDRRHILGYLLLVGTVLSLIPGSTGNERLQQVLNDLTTYNVYAPRSNEDFHWMGLLLRNQRPVCYVSFIKNKFLWTITAGSCISKRHQRRTGMFQVRFGSFRWLDNRREYQVSKIHWSSRNKFLVLRLIGDKDMERGLEVNDGVKDDKFQFMTFNNYGYPDSSSFVQQYIVVKEQDNNLCAPGAHNSDSFCGKVSDGPANEDPYLPCNAGLGTGLVDTAGKNLIGIVTRSNKCHSTTDDPDTNTYLFKYKPWIEKTVNY</sequence>
<reference evidence="4" key="1">
    <citation type="journal article" date="2011" name="BMC Genomics">
        <title>An insight into the sialome of Simulium guianense (DIPTERA:SIMulIIDAE), the main vector of River Blindness Disease in Brazil.</title>
        <authorList>
            <person name="Chagas A.C."/>
            <person name="Calvo E."/>
            <person name="Pimenta P.F."/>
            <person name="Ribeiro J.M."/>
        </authorList>
    </citation>
    <scope>NUCLEOTIDE SEQUENCE</scope>
    <source>
        <tissue evidence="4">Salivary gland</tissue>
    </source>
</reference>
<keyword evidence="4" id="KW-0378">Hydrolase</keyword>
<dbReference type="InterPro" id="IPR001254">
    <property type="entry name" value="Trypsin_dom"/>
</dbReference>
<evidence type="ECO:0000313" key="4">
    <source>
        <dbReference type="EMBL" id="AEB96422.1"/>
    </source>
</evidence>
<organism evidence="4">
    <name type="scientific">Simulium guianense</name>
    <name type="common">Black fly</name>
    <dbReference type="NCBI Taxonomy" id="445764"/>
    <lineage>
        <taxon>Eukaryota</taxon>
        <taxon>Metazoa</taxon>
        <taxon>Ecdysozoa</taxon>
        <taxon>Arthropoda</taxon>
        <taxon>Hexapoda</taxon>
        <taxon>Insecta</taxon>
        <taxon>Pterygota</taxon>
        <taxon>Neoptera</taxon>
        <taxon>Endopterygota</taxon>
        <taxon>Diptera</taxon>
        <taxon>Nematocera</taxon>
        <taxon>Chironomoidea</taxon>
        <taxon>Simuliidae</taxon>
        <taxon>Simulium</taxon>
    </lineage>
</organism>
<name>F5GTM4_SIMGU</name>
<dbReference type="InterPro" id="IPR009003">
    <property type="entry name" value="Peptidase_S1_PA"/>
</dbReference>
<dbReference type="InterPro" id="IPR043504">
    <property type="entry name" value="Peptidase_S1_PA_chymotrypsin"/>
</dbReference>
<dbReference type="GO" id="GO:0004252">
    <property type="term" value="F:serine-type endopeptidase activity"/>
    <property type="evidence" value="ECO:0007669"/>
    <property type="project" value="InterPro"/>
</dbReference>
<comment type="similarity">
    <text evidence="1">Belongs to the peptidase S1 family. CLIP subfamily.</text>
</comment>
<protein>
    <submittedName>
        <fullName evidence="4">Salivary serine protease</fullName>
    </submittedName>
</protein>
<dbReference type="EMBL" id="JI626187">
    <property type="protein sequence ID" value="AEB96422.1"/>
    <property type="molecule type" value="mRNA"/>
</dbReference>
<proteinExistence type="evidence at transcript level"/>
<dbReference type="AlphaFoldDB" id="F5GTM4"/>
<keyword evidence="2" id="KW-0732">Signal</keyword>
<feature type="domain" description="Peptidase S1" evidence="3">
    <location>
        <begin position="20"/>
        <end position="259"/>
    </location>
</feature>
<dbReference type="GO" id="GO:0006508">
    <property type="term" value="P:proteolysis"/>
    <property type="evidence" value="ECO:0007669"/>
    <property type="project" value="UniProtKB-KW"/>
</dbReference>
<evidence type="ECO:0000259" key="3">
    <source>
        <dbReference type="PROSITE" id="PS50240"/>
    </source>
</evidence>
<dbReference type="PROSITE" id="PS50240">
    <property type="entry name" value="TRYPSIN_DOM"/>
    <property type="match status" value="1"/>
</dbReference>
<dbReference type="Gene3D" id="2.40.10.10">
    <property type="entry name" value="Trypsin-like serine proteases"/>
    <property type="match status" value="2"/>
</dbReference>
<keyword evidence="4" id="KW-0645">Protease</keyword>